<feature type="compositionally biased region" description="Low complexity" evidence="1">
    <location>
        <begin position="126"/>
        <end position="139"/>
    </location>
</feature>
<dbReference type="EMBL" id="JAAALK010000082">
    <property type="protein sequence ID" value="KAG8084742.1"/>
    <property type="molecule type" value="Genomic_DNA"/>
</dbReference>
<feature type="compositionally biased region" description="Polar residues" evidence="1">
    <location>
        <begin position="1"/>
        <end position="13"/>
    </location>
</feature>
<keyword evidence="3" id="KW-1185">Reference proteome</keyword>
<organism evidence="2 3">
    <name type="scientific">Zizania palustris</name>
    <name type="common">Northern wild rice</name>
    <dbReference type="NCBI Taxonomy" id="103762"/>
    <lineage>
        <taxon>Eukaryota</taxon>
        <taxon>Viridiplantae</taxon>
        <taxon>Streptophyta</taxon>
        <taxon>Embryophyta</taxon>
        <taxon>Tracheophyta</taxon>
        <taxon>Spermatophyta</taxon>
        <taxon>Magnoliopsida</taxon>
        <taxon>Liliopsida</taxon>
        <taxon>Poales</taxon>
        <taxon>Poaceae</taxon>
        <taxon>BOP clade</taxon>
        <taxon>Oryzoideae</taxon>
        <taxon>Oryzeae</taxon>
        <taxon>Zizaniinae</taxon>
        <taxon>Zizania</taxon>
    </lineage>
</organism>
<evidence type="ECO:0000256" key="1">
    <source>
        <dbReference type="SAM" id="MobiDB-lite"/>
    </source>
</evidence>
<evidence type="ECO:0000313" key="2">
    <source>
        <dbReference type="EMBL" id="KAG8084742.1"/>
    </source>
</evidence>
<feature type="region of interest" description="Disordered" evidence="1">
    <location>
        <begin position="119"/>
        <end position="164"/>
    </location>
</feature>
<proteinExistence type="predicted"/>
<sequence length="176" mass="17707">MPRTRSSISSPRNVETKLTCMSRLGSMLPPPAPPRAPTPPPRWSPPPPPPPAEEAARCCSPADCSQRAITASPESAIPSCCPDGAPPGVCPAAEAPAPPPPARRCDLRWGANLAAGSDHAIPGGVAAAWNPSSSSPRSAGAGGLRNASAGSTEVEESRGAPPSAGFAFSFLLLCSA</sequence>
<protein>
    <submittedName>
        <fullName evidence="2">Uncharacterized protein</fullName>
    </submittedName>
</protein>
<feature type="compositionally biased region" description="Pro residues" evidence="1">
    <location>
        <begin position="28"/>
        <end position="52"/>
    </location>
</feature>
<name>A0A8J5W7U1_ZIZPA</name>
<dbReference type="Proteomes" id="UP000729402">
    <property type="component" value="Unassembled WGS sequence"/>
</dbReference>
<comment type="caution">
    <text evidence="2">The sequence shown here is derived from an EMBL/GenBank/DDBJ whole genome shotgun (WGS) entry which is preliminary data.</text>
</comment>
<reference evidence="2" key="1">
    <citation type="journal article" date="2021" name="bioRxiv">
        <title>Whole Genome Assembly and Annotation of Northern Wild Rice, Zizania palustris L., Supports a Whole Genome Duplication in the Zizania Genus.</title>
        <authorList>
            <person name="Haas M."/>
            <person name="Kono T."/>
            <person name="Macchietto M."/>
            <person name="Millas R."/>
            <person name="McGilp L."/>
            <person name="Shao M."/>
            <person name="Duquette J."/>
            <person name="Hirsch C.N."/>
            <person name="Kimball J."/>
        </authorList>
    </citation>
    <scope>NUCLEOTIDE SEQUENCE</scope>
    <source>
        <tissue evidence="2">Fresh leaf tissue</tissue>
    </source>
</reference>
<evidence type="ECO:0000313" key="3">
    <source>
        <dbReference type="Proteomes" id="UP000729402"/>
    </source>
</evidence>
<feature type="region of interest" description="Disordered" evidence="1">
    <location>
        <begin position="1"/>
        <end position="57"/>
    </location>
</feature>
<gene>
    <name evidence="2" type="ORF">GUJ93_ZPchr0010g7341</name>
</gene>
<accession>A0A8J5W7U1</accession>
<dbReference type="AlphaFoldDB" id="A0A8J5W7U1"/>
<reference evidence="2" key="2">
    <citation type="submission" date="2021-02" db="EMBL/GenBank/DDBJ databases">
        <authorList>
            <person name="Kimball J.A."/>
            <person name="Haas M.W."/>
            <person name="Macchietto M."/>
            <person name="Kono T."/>
            <person name="Duquette J."/>
            <person name="Shao M."/>
        </authorList>
    </citation>
    <scope>NUCLEOTIDE SEQUENCE</scope>
    <source>
        <tissue evidence="2">Fresh leaf tissue</tissue>
    </source>
</reference>